<protein>
    <submittedName>
        <fullName evidence="4">Caspase1like</fullName>
    </submittedName>
</protein>
<dbReference type="PRINTS" id="PR00376">
    <property type="entry name" value="IL1BCENZYME"/>
</dbReference>
<evidence type="ECO:0000259" key="3">
    <source>
        <dbReference type="PROSITE" id="PS50208"/>
    </source>
</evidence>
<evidence type="ECO:0000313" key="5">
    <source>
        <dbReference type="Proteomes" id="UP000595437"/>
    </source>
</evidence>
<dbReference type="PROSITE" id="PS50208">
    <property type="entry name" value="CASPASE_P20"/>
    <property type="match status" value="1"/>
</dbReference>
<dbReference type="InterPro" id="IPR011600">
    <property type="entry name" value="Pept_C14_caspase"/>
</dbReference>
<feature type="non-terminal residue" evidence="4">
    <location>
        <position position="1"/>
    </location>
</feature>
<proteinExistence type="inferred from homology"/>
<dbReference type="OrthoDB" id="6116485at2759"/>
<organism evidence="4 5">
    <name type="scientific">Caligus rogercresseyi</name>
    <name type="common">Sea louse</name>
    <dbReference type="NCBI Taxonomy" id="217165"/>
    <lineage>
        <taxon>Eukaryota</taxon>
        <taxon>Metazoa</taxon>
        <taxon>Ecdysozoa</taxon>
        <taxon>Arthropoda</taxon>
        <taxon>Crustacea</taxon>
        <taxon>Multicrustacea</taxon>
        <taxon>Hexanauplia</taxon>
        <taxon>Copepoda</taxon>
        <taxon>Siphonostomatoida</taxon>
        <taxon>Caligidae</taxon>
        <taxon>Caligus</taxon>
    </lineage>
</organism>
<comment type="similarity">
    <text evidence="1">Belongs to the peptidase C14A family.</text>
</comment>
<evidence type="ECO:0000256" key="2">
    <source>
        <dbReference type="SAM" id="MobiDB-lite"/>
    </source>
</evidence>
<evidence type="ECO:0000313" key="4">
    <source>
        <dbReference type="EMBL" id="QQP52886.1"/>
    </source>
</evidence>
<keyword evidence="5" id="KW-1185">Reference proteome</keyword>
<dbReference type="InterPro" id="IPR001309">
    <property type="entry name" value="Pept_C14_p20"/>
</dbReference>
<feature type="domain" description="Caspase family p20" evidence="3">
    <location>
        <begin position="61"/>
        <end position="126"/>
    </location>
</feature>
<sequence length="130" mass="14735">QEDSSTTVPEVDSPDALPERPVDFRSFSSPGHFPVSEKKYFPSIHATLTHKDSDAYNLNQGERLLLVFNHNEYDSSREIPPRAGTDRDLEAIRETFEALGFKIMECLNYTASKIEDKLLSISEMDNLSIL</sequence>
<dbReference type="Gene3D" id="3.40.50.1460">
    <property type="match status" value="1"/>
</dbReference>
<dbReference type="GO" id="GO:0006508">
    <property type="term" value="P:proteolysis"/>
    <property type="evidence" value="ECO:0007669"/>
    <property type="project" value="InterPro"/>
</dbReference>
<dbReference type="InterPro" id="IPR015917">
    <property type="entry name" value="Pept_C14A"/>
</dbReference>
<dbReference type="Pfam" id="PF00656">
    <property type="entry name" value="Peptidase_C14"/>
    <property type="match status" value="1"/>
</dbReference>
<feature type="region of interest" description="Disordered" evidence="2">
    <location>
        <begin position="1"/>
        <end position="23"/>
    </location>
</feature>
<dbReference type="AlphaFoldDB" id="A0A7T8KBK2"/>
<evidence type="ECO:0000256" key="1">
    <source>
        <dbReference type="ARBA" id="ARBA00010134"/>
    </source>
</evidence>
<dbReference type="SUPFAM" id="SSF52129">
    <property type="entry name" value="Caspase-like"/>
    <property type="match status" value="1"/>
</dbReference>
<gene>
    <name evidence="4" type="ORF">FKW44_005168</name>
</gene>
<accession>A0A7T8KBK2</accession>
<dbReference type="Proteomes" id="UP000595437">
    <property type="component" value="Chromosome 3"/>
</dbReference>
<dbReference type="EMBL" id="CP045892">
    <property type="protein sequence ID" value="QQP52886.1"/>
    <property type="molecule type" value="Genomic_DNA"/>
</dbReference>
<reference evidence="5" key="1">
    <citation type="submission" date="2021-01" db="EMBL/GenBank/DDBJ databases">
        <title>Caligus Genome Assembly.</title>
        <authorList>
            <person name="Gallardo-Escarate C."/>
        </authorList>
    </citation>
    <scope>NUCLEOTIDE SEQUENCE [LARGE SCALE GENOMIC DNA]</scope>
</reference>
<name>A0A7T8KBK2_CALRO</name>
<dbReference type="GO" id="GO:0004197">
    <property type="term" value="F:cysteine-type endopeptidase activity"/>
    <property type="evidence" value="ECO:0007669"/>
    <property type="project" value="InterPro"/>
</dbReference>
<feature type="non-terminal residue" evidence="4">
    <location>
        <position position="130"/>
    </location>
</feature>
<dbReference type="InterPro" id="IPR029030">
    <property type="entry name" value="Caspase-like_dom_sf"/>
</dbReference>